<reference evidence="4 5" key="1">
    <citation type="journal article" date="2015" name="Genome Announc.">
        <title>Expanding the biotechnology potential of lactobacilli through comparative genomics of 213 strains and associated genera.</title>
        <authorList>
            <person name="Sun Z."/>
            <person name="Harris H.M."/>
            <person name="McCann A."/>
            <person name="Guo C."/>
            <person name="Argimon S."/>
            <person name="Zhang W."/>
            <person name="Yang X."/>
            <person name="Jeffery I.B."/>
            <person name="Cooney J.C."/>
            <person name="Kagawa T.F."/>
            <person name="Liu W."/>
            <person name="Song Y."/>
            <person name="Salvetti E."/>
            <person name="Wrobel A."/>
            <person name="Rasinkangas P."/>
            <person name="Parkhill J."/>
            <person name="Rea M.C."/>
            <person name="O'Sullivan O."/>
            <person name="Ritari J."/>
            <person name="Douillard F.P."/>
            <person name="Paul Ross R."/>
            <person name="Yang R."/>
            <person name="Briner A.E."/>
            <person name="Felis G.E."/>
            <person name="de Vos W.M."/>
            <person name="Barrangou R."/>
            <person name="Klaenhammer T.R."/>
            <person name="Caufield P.W."/>
            <person name="Cui Y."/>
            <person name="Zhang H."/>
            <person name="O'Toole P.W."/>
        </authorList>
    </citation>
    <scope>NUCLEOTIDE SEQUENCE [LARGE SCALE GENOMIC DNA]</scope>
    <source>
        <strain evidence="4 5">DSM 13238</strain>
    </source>
</reference>
<dbReference type="InterPro" id="IPR037171">
    <property type="entry name" value="NagB/RpiA_transferase-like"/>
</dbReference>
<dbReference type="SMART" id="SM01134">
    <property type="entry name" value="DeoRC"/>
    <property type="match status" value="1"/>
</dbReference>
<evidence type="ECO:0000256" key="1">
    <source>
        <dbReference type="ARBA" id="ARBA00023015"/>
    </source>
</evidence>
<dbReference type="SUPFAM" id="SSF46785">
    <property type="entry name" value="Winged helix' DNA-binding domain"/>
    <property type="match status" value="1"/>
</dbReference>
<accession>A0A0R1P7X1</accession>
<organism evidence="4 5">
    <name type="scientific">Companilactobacillus paralimentarius DSM 13238 = JCM 10415</name>
    <dbReference type="NCBI Taxonomy" id="1122151"/>
    <lineage>
        <taxon>Bacteria</taxon>
        <taxon>Bacillati</taxon>
        <taxon>Bacillota</taxon>
        <taxon>Bacilli</taxon>
        <taxon>Lactobacillales</taxon>
        <taxon>Lactobacillaceae</taxon>
        <taxon>Companilactobacillus</taxon>
    </lineage>
</organism>
<sequence>MIPKEKREVQILEVLKEKGWLSTKQIADHFEIDFDTARRDVLHLTSTGQAIRVHGGIMITQGDEVPEFLNRKRILSPVKTSMAKIAATYVHPNKLYFIGASTTLVQLCDLLGEVDTTIVTHGIDNAEHLMENKFPRVELLGGIVDKINRYASSLDTLIRLNDFVFDGVFIGASRITDEGDITVMGKADAAILRKAVQRGKKIILVTQNYKFTTKKTSPYVVTNCQQVDVLVTDRGLDPKYVSYFRDSVVFRTIGNK</sequence>
<gene>
    <name evidence="4" type="ORF">FD33_GL001646</name>
</gene>
<dbReference type="Pfam" id="PF00455">
    <property type="entry name" value="DeoRC"/>
    <property type="match status" value="1"/>
</dbReference>
<dbReference type="InterPro" id="IPR036390">
    <property type="entry name" value="WH_DNA-bd_sf"/>
</dbReference>
<dbReference type="GO" id="GO:0003700">
    <property type="term" value="F:DNA-binding transcription factor activity"/>
    <property type="evidence" value="ECO:0007669"/>
    <property type="project" value="InterPro"/>
</dbReference>
<keyword evidence="2" id="KW-0804">Transcription</keyword>
<name>A0A0R1P7X1_9LACO</name>
<keyword evidence="1" id="KW-0805">Transcription regulation</keyword>
<dbReference type="PANTHER" id="PTHR30363:SF51">
    <property type="entry name" value="HTH-TYPE TRANSCRIPTIONAL REPRESSOR GLCR"/>
    <property type="match status" value="1"/>
</dbReference>
<proteinExistence type="predicted"/>
<dbReference type="AlphaFoldDB" id="A0A0R1P7X1"/>
<dbReference type="PROSITE" id="PS51000">
    <property type="entry name" value="HTH_DEOR_2"/>
    <property type="match status" value="1"/>
</dbReference>
<dbReference type="SMART" id="SM00420">
    <property type="entry name" value="HTH_DEOR"/>
    <property type="match status" value="1"/>
</dbReference>
<dbReference type="InterPro" id="IPR001034">
    <property type="entry name" value="DeoR_HTH"/>
</dbReference>
<dbReference type="EMBL" id="AZES01000162">
    <property type="protein sequence ID" value="KRL28364.1"/>
    <property type="molecule type" value="Genomic_DNA"/>
</dbReference>
<evidence type="ECO:0000313" key="5">
    <source>
        <dbReference type="Proteomes" id="UP000051908"/>
    </source>
</evidence>
<dbReference type="Proteomes" id="UP000051908">
    <property type="component" value="Unassembled WGS sequence"/>
</dbReference>
<keyword evidence="5" id="KW-1185">Reference proteome</keyword>
<dbReference type="PATRIC" id="fig|1122151.5.peg.1706"/>
<dbReference type="RefSeq" id="WP_034544481.1">
    <property type="nucleotide sequence ID" value="NZ_AZES01000162.1"/>
</dbReference>
<evidence type="ECO:0000313" key="4">
    <source>
        <dbReference type="EMBL" id="KRL28364.1"/>
    </source>
</evidence>
<dbReference type="PANTHER" id="PTHR30363">
    <property type="entry name" value="HTH-TYPE TRANSCRIPTIONAL REGULATOR SRLR-RELATED"/>
    <property type="match status" value="1"/>
</dbReference>
<dbReference type="SUPFAM" id="SSF100950">
    <property type="entry name" value="NagB/RpiA/CoA transferase-like"/>
    <property type="match status" value="1"/>
</dbReference>
<comment type="caution">
    <text evidence="4">The sequence shown here is derived from an EMBL/GenBank/DDBJ whole genome shotgun (WGS) entry which is preliminary data.</text>
</comment>
<feature type="domain" description="HTH deoR-type" evidence="3">
    <location>
        <begin position="4"/>
        <end position="59"/>
    </location>
</feature>
<dbReference type="InterPro" id="IPR014036">
    <property type="entry name" value="DeoR-like_C"/>
</dbReference>
<dbReference type="InterPro" id="IPR050313">
    <property type="entry name" value="Carb_Metab_HTH_regulators"/>
</dbReference>
<protein>
    <submittedName>
        <fullName evidence="4">DeoR family transcriptional regulator</fullName>
    </submittedName>
</protein>
<dbReference type="GeneID" id="96669007"/>
<dbReference type="Pfam" id="PF08220">
    <property type="entry name" value="HTH_DeoR"/>
    <property type="match status" value="1"/>
</dbReference>
<evidence type="ECO:0000256" key="2">
    <source>
        <dbReference type="ARBA" id="ARBA00023163"/>
    </source>
</evidence>
<dbReference type="OrthoDB" id="9798651at2"/>
<evidence type="ECO:0000259" key="3">
    <source>
        <dbReference type="PROSITE" id="PS51000"/>
    </source>
</evidence>